<protein>
    <recommendedName>
        <fullName evidence="8">B-cell receptor CD22</fullName>
    </recommendedName>
    <alternativeName>
        <fullName evidence="9">Sialic acid-binding Ig-like lectin 2</fullName>
    </alternativeName>
</protein>
<evidence type="ECO:0000256" key="1">
    <source>
        <dbReference type="ARBA" id="ARBA00004479"/>
    </source>
</evidence>
<feature type="signal peptide" evidence="12">
    <location>
        <begin position="1"/>
        <end position="18"/>
    </location>
</feature>
<comment type="function">
    <text evidence="10">Most highly expressed siglec (sialic acid-binding immunoglobulin-like lectin) on B-cells that plays a role in various aspects of B-cell biology including differentiation, antigen presentation, and trafficking to bone marrow. Binds to alpha 2,6-linked sialic acid residues of surface molecules such as CD22 itself, CD45 and IgM in a cis configuration. Can also bind to ligands on other cells as an adhesion molecule in a trans configuration. Acts as an inhibitory coreceptor on the surface of B-cells and inhibits B-cell receptor induced signaling, characterized by inhibition of the calcium mobilization and cellular activation. Mechanistically, the immunoreceptor tyrosine-based inhibitory motif domain is phosphorylated by the Src kinase LYN, which in turn leads to the recruitment of the protein tyrosine phosphatase 1/PTPN6, leading to the negative regulation of BCR signaling. If this negative signaling from is of sufficient strength, apoptosis of the B-cell can be induced.</text>
</comment>
<evidence type="ECO:0000256" key="6">
    <source>
        <dbReference type="ARBA" id="ARBA00023136"/>
    </source>
</evidence>
<comment type="subunit">
    <text evidence="11">Predominantly monomer of isoform CD22-beta. Also found as heterodimer of isoform CD22-beta and a shorter isoform. Interacts with PTPN6/SHP-1, LYN, SYK, PIK3R1/PIK3R2 and PLCG1 upon phosphorylation. Interacts with GRB2, INPP5D and SHC1 upon phosphorylation. May form a complex with INPP5D/SHIP, GRB2 and SHC1.</text>
</comment>
<reference evidence="14" key="1">
    <citation type="submission" date="2019-06" db="EMBL/GenBank/DDBJ databases">
        <authorList>
            <consortium name="Wellcome Sanger Institute Data Sharing"/>
        </authorList>
    </citation>
    <scope>NUCLEOTIDE SEQUENCE [LARGE SCALE GENOMIC DNA]</scope>
</reference>
<evidence type="ECO:0000313" key="14">
    <source>
        <dbReference type="Ensembl" id="ENSSFAP00005006664.1"/>
    </source>
</evidence>
<dbReference type="CDD" id="cd00096">
    <property type="entry name" value="Ig"/>
    <property type="match status" value="2"/>
</dbReference>
<feature type="domain" description="Ig-like" evidence="13">
    <location>
        <begin position="158"/>
        <end position="247"/>
    </location>
</feature>
<evidence type="ECO:0000313" key="15">
    <source>
        <dbReference type="Proteomes" id="UP000472267"/>
    </source>
</evidence>
<sequence>MFVLIWATLLLCARDSTANTGTSVGLRQTCDRSFCIALPEELTAEAGLCVVIPCFFTAGFTARHAVWYQCQETKDRCGDVDIIFHTNNNNRKGQPGFRGRVSLLEPDVRQRICSIVINDLKESDSGAYQFRVIGTRDSDRYQFLQKVLISVKGLSQKPTVEIPPLTEGREATLTCTAPGLCSGSAPEFLWTWSGAGGSISGNITTLTDRLNAIANRYSSTLTFNPSAEHHGTNITCTVRLTDDRTTEETVTLNVSYVKDLRIIGETAVKEHETLNLTCSVDSFPPSRITWIKLSDLFLQNGTETVVQNDTSAELLNETETSEQEDGDKNSLIISDVTAGDSGQYICNAEHLDQTLTKEINVTVKYRRNPQMAGSTAVNDGDVLNLTCSADSFPPSLIIWTKLGFNTTLQTDSGSASLVIPNVTAEDSGQYVCTAVYLDSAATEYADVTVTYIHKSSGCELRSDVLTCVCISEGFPLPTIKWPTLNSHTEYSIMTTVSNHTVNSTVTLSLKTEGNTTVECVSGNENGELKKTLPVEKKLSGKEDPSIQEVVSLEVIVAFLIGVLLSAIISF</sequence>
<dbReference type="InterPro" id="IPR013783">
    <property type="entry name" value="Ig-like_fold"/>
</dbReference>
<dbReference type="AlphaFoldDB" id="A0A672G6C9"/>
<dbReference type="PANTHER" id="PTHR12035">
    <property type="entry name" value="SIALIC ACID BINDING IMMUNOGLOBULIN-LIKE LECTIN"/>
    <property type="match status" value="1"/>
</dbReference>
<dbReference type="GO" id="GO:0005886">
    <property type="term" value="C:plasma membrane"/>
    <property type="evidence" value="ECO:0007669"/>
    <property type="project" value="TreeGrafter"/>
</dbReference>
<evidence type="ECO:0000256" key="4">
    <source>
        <dbReference type="ARBA" id="ARBA00022889"/>
    </source>
</evidence>
<dbReference type="PROSITE" id="PS50835">
    <property type="entry name" value="IG_LIKE"/>
    <property type="match status" value="3"/>
</dbReference>
<evidence type="ECO:0000259" key="13">
    <source>
        <dbReference type="PROSITE" id="PS50835"/>
    </source>
</evidence>
<keyword evidence="12" id="KW-0732">Signal</keyword>
<accession>A0A672G6C9</accession>
<dbReference type="Pfam" id="PF24518">
    <property type="entry name" value="Ig_CD22"/>
    <property type="match status" value="1"/>
</dbReference>
<keyword evidence="15" id="KW-1185">Reference proteome</keyword>
<evidence type="ECO:0000256" key="3">
    <source>
        <dbReference type="ARBA" id="ARBA00022734"/>
    </source>
</evidence>
<dbReference type="InterPro" id="IPR013106">
    <property type="entry name" value="Ig_V-set"/>
</dbReference>
<proteinExistence type="inferred from homology"/>
<dbReference type="InterPro" id="IPR051036">
    <property type="entry name" value="SIGLEC"/>
</dbReference>
<dbReference type="GO" id="GO:0007155">
    <property type="term" value="P:cell adhesion"/>
    <property type="evidence" value="ECO:0007669"/>
    <property type="project" value="UniProtKB-KW"/>
</dbReference>
<gene>
    <name evidence="14" type="primary">LOC115397386</name>
</gene>
<evidence type="ECO:0000256" key="9">
    <source>
        <dbReference type="ARBA" id="ARBA00041781"/>
    </source>
</evidence>
<dbReference type="Pfam" id="PF13895">
    <property type="entry name" value="Ig_2"/>
    <property type="match status" value="1"/>
</dbReference>
<evidence type="ECO:0000256" key="2">
    <source>
        <dbReference type="ARBA" id="ARBA00022692"/>
    </source>
</evidence>
<dbReference type="PANTHER" id="PTHR12035:SF128">
    <property type="entry name" value="BRANCHED CHAIN KETO ACID DEHYDROGENASE E1 SUBUNIT BETA,-LIKE-RELATED"/>
    <property type="match status" value="1"/>
</dbReference>
<keyword evidence="5" id="KW-1133">Transmembrane helix</keyword>
<reference evidence="14" key="2">
    <citation type="submission" date="2025-08" db="UniProtKB">
        <authorList>
            <consortium name="Ensembl"/>
        </authorList>
    </citation>
    <scope>IDENTIFICATION</scope>
</reference>
<evidence type="ECO:0000256" key="12">
    <source>
        <dbReference type="SAM" id="SignalP"/>
    </source>
</evidence>
<dbReference type="Proteomes" id="UP000472267">
    <property type="component" value="Chromosome 11"/>
</dbReference>
<evidence type="ECO:0000256" key="7">
    <source>
        <dbReference type="ARBA" id="ARBA00038361"/>
    </source>
</evidence>
<comment type="subcellular location">
    <subcellularLocation>
        <location evidence="1">Membrane</location>
        <topology evidence="1">Single-pass type I membrane protein</topology>
    </subcellularLocation>
</comment>
<organism evidence="14 15">
    <name type="scientific">Salarias fasciatus</name>
    <name type="common">Jewelled blenny</name>
    <name type="synonym">Blennius fasciatus</name>
    <dbReference type="NCBI Taxonomy" id="181472"/>
    <lineage>
        <taxon>Eukaryota</taxon>
        <taxon>Metazoa</taxon>
        <taxon>Chordata</taxon>
        <taxon>Craniata</taxon>
        <taxon>Vertebrata</taxon>
        <taxon>Euteleostomi</taxon>
        <taxon>Actinopterygii</taxon>
        <taxon>Neopterygii</taxon>
        <taxon>Teleostei</taxon>
        <taxon>Neoteleostei</taxon>
        <taxon>Acanthomorphata</taxon>
        <taxon>Ovalentaria</taxon>
        <taxon>Blenniimorphae</taxon>
        <taxon>Blenniiformes</taxon>
        <taxon>Blennioidei</taxon>
        <taxon>Blenniidae</taxon>
        <taxon>Salariinae</taxon>
        <taxon>Salarias</taxon>
    </lineage>
</organism>
<evidence type="ECO:0000256" key="10">
    <source>
        <dbReference type="ARBA" id="ARBA00045430"/>
    </source>
</evidence>
<evidence type="ECO:0000256" key="8">
    <source>
        <dbReference type="ARBA" id="ARBA00040106"/>
    </source>
</evidence>
<dbReference type="InterPro" id="IPR003598">
    <property type="entry name" value="Ig_sub2"/>
</dbReference>
<evidence type="ECO:0000256" key="11">
    <source>
        <dbReference type="ARBA" id="ARBA00046458"/>
    </source>
</evidence>
<dbReference type="Pfam" id="PF13927">
    <property type="entry name" value="Ig_3"/>
    <property type="match status" value="2"/>
</dbReference>
<dbReference type="OMA" id="DCSLMIR"/>
<dbReference type="InterPro" id="IPR003599">
    <property type="entry name" value="Ig_sub"/>
</dbReference>
<name>A0A672G6C9_SALFA</name>
<feature type="domain" description="Ig-like" evidence="13">
    <location>
        <begin position="369"/>
        <end position="448"/>
    </location>
</feature>
<reference evidence="14" key="3">
    <citation type="submission" date="2025-09" db="UniProtKB">
        <authorList>
            <consortium name="Ensembl"/>
        </authorList>
    </citation>
    <scope>IDENTIFICATION</scope>
</reference>
<evidence type="ECO:0000256" key="5">
    <source>
        <dbReference type="ARBA" id="ARBA00022989"/>
    </source>
</evidence>
<dbReference type="InterPro" id="IPR007110">
    <property type="entry name" value="Ig-like_dom"/>
</dbReference>
<dbReference type="SMART" id="SM00406">
    <property type="entry name" value="IGv"/>
    <property type="match status" value="2"/>
</dbReference>
<dbReference type="InterPro" id="IPR036179">
    <property type="entry name" value="Ig-like_dom_sf"/>
</dbReference>
<dbReference type="GO" id="GO:0033691">
    <property type="term" value="F:sialic acid binding"/>
    <property type="evidence" value="ECO:0007669"/>
    <property type="project" value="TreeGrafter"/>
</dbReference>
<dbReference type="GO" id="GO:0030246">
    <property type="term" value="F:carbohydrate binding"/>
    <property type="evidence" value="ECO:0007669"/>
    <property type="project" value="UniProtKB-KW"/>
</dbReference>
<dbReference type="SMART" id="SM00409">
    <property type="entry name" value="IG"/>
    <property type="match status" value="4"/>
</dbReference>
<keyword evidence="6" id="KW-0472">Membrane</keyword>
<comment type="similarity">
    <text evidence="7">Belongs to the immunoglobulin superfamily. SIGLEC (sialic acid binding Ig-like lectin) family.</text>
</comment>
<keyword evidence="3" id="KW-0430">Lectin</keyword>
<dbReference type="Gene3D" id="2.60.40.10">
    <property type="entry name" value="Immunoglobulins"/>
    <property type="match status" value="5"/>
</dbReference>
<dbReference type="InParanoid" id="A0A672G6C9"/>
<keyword evidence="4" id="KW-0130">Cell adhesion</keyword>
<dbReference type="Ensembl" id="ENSSFAT00005007002.1">
    <property type="protein sequence ID" value="ENSSFAP00005006664.1"/>
    <property type="gene ID" value="ENSSFAG00005004006.1"/>
</dbReference>
<feature type="domain" description="Ig-like" evidence="13">
    <location>
        <begin position="248"/>
        <end position="362"/>
    </location>
</feature>
<dbReference type="SUPFAM" id="SSF48726">
    <property type="entry name" value="Immunoglobulin"/>
    <property type="match status" value="5"/>
</dbReference>
<keyword evidence="2" id="KW-0812">Transmembrane</keyword>
<feature type="chain" id="PRO_5025662452" description="B-cell receptor CD22" evidence="12">
    <location>
        <begin position="19"/>
        <end position="570"/>
    </location>
</feature>
<dbReference type="SMART" id="SM00408">
    <property type="entry name" value="IGc2"/>
    <property type="match status" value="3"/>
</dbReference>
<dbReference type="InterPro" id="IPR056386">
    <property type="entry name" value="Ig_CD22"/>
</dbReference>